<feature type="transmembrane region" description="Helical" evidence="1">
    <location>
        <begin position="93"/>
        <end position="108"/>
    </location>
</feature>
<evidence type="ECO:0000313" key="2">
    <source>
        <dbReference type="EMBL" id="MBL4936982.1"/>
    </source>
</evidence>
<protein>
    <submittedName>
        <fullName evidence="2">Uncharacterized protein</fullName>
    </submittedName>
</protein>
<keyword evidence="1" id="KW-1133">Transmembrane helix</keyword>
<proteinExistence type="predicted"/>
<evidence type="ECO:0000313" key="3">
    <source>
        <dbReference type="Proteomes" id="UP000632377"/>
    </source>
</evidence>
<comment type="caution">
    <text evidence="2">The sequence shown here is derived from an EMBL/GenBank/DDBJ whole genome shotgun (WGS) entry which is preliminary data.</text>
</comment>
<feature type="transmembrane region" description="Helical" evidence="1">
    <location>
        <begin position="6"/>
        <end position="25"/>
    </location>
</feature>
<sequence>MNIYYWLLLIIAVLYGGSTILAGIVELKQKRISMISNFIMILGAVLILLISISRNILGQYSLYILILGLIMIHASAIDNGLKLHGKITVKHHIVRGMVSILMIALLLLR</sequence>
<dbReference type="EMBL" id="JAESWC010000009">
    <property type="protein sequence ID" value="MBL4936982.1"/>
    <property type="molecule type" value="Genomic_DNA"/>
</dbReference>
<keyword evidence="1" id="KW-0472">Membrane</keyword>
<dbReference type="Proteomes" id="UP000632377">
    <property type="component" value="Unassembled WGS sequence"/>
</dbReference>
<gene>
    <name evidence="2" type="ORF">JK636_14605</name>
</gene>
<dbReference type="RefSeq" id="WP_202749739.1">
    <property type="nucleotide sequence ID" value="NZ_JAESWC010000009.1"/>
</dbReference>
<evidence type="ECO:0000256" key="1">
    <source>
        <dbReference type="SAM" id="Phobius"/>
    </source>
</evidence>
<accession>A0ABS1TDX9</accession>
<reference evidence="2 3" key="1">
    <citation type="submission" date="2021-01" db="EMBL/GenBank/DDBJ databases">
        <title>Genome public.</title>
        <authorList>
            <person name="Liu C."/>
            <person name="Sun Q."/>
        </authorList>
    </citation>
    <scope>NUCLEOTIDE SEQUENCE [LARGE SCALE GENOMIC DNA]</scope>
    <source>
        <strain evidence="2 3">YIM B02515</strain>
    </source>
</reference>
<keyword evidence="1" id="KW-0812">Transmembrane</keyword>
<feature type="transmembrane region" description="Helical" evidence="1">
    <location>
        <begin position="37"/>
        <end position="56"/>
    </location>
</feature>
<keyword evidence="3" id="KW-1185">Reference proteome</keyword>
<feature type="transmembrane region" description="Helical" evidence="1">
    <location>
        <begin position="62"/>
        <end position="81"/>
    </location>
</feature>
<organism evidence="2 3">
    <name type="scientific">Clostridium rhizosphaerae</name>
    <dbReference type="NCBI Taxonomy" id="2803861"/>
    <lineage>
        <taxon>Bacteria</taxon>
        <taxon>Bacillati</taxon>
        <taxon>Bacillota</taxon>
        <taxon>Clostridia</taxon>
        <taxon>Eubacteriales</taxon>
        <taxon>Clostridiaceae</taxon>
        <taxon>Clostridium</taxon>
    </lineage>
</organism>
<name>A0ABS1TDX9_9CLOT</name>